<gene>
    <name evidence="1" type="ORF">AUC70_00635</name>
</gene>
<evidence type="ECO:0000313" key="2">
    <source>
        <dbReference type="Proteomes" id="UP000094172"/>
    </source>
</evidence>
<dbReference type="EMBL" id="LPWE01000007">
    <property type="protein sequence ID" value="ODR96099.1"/>
    <property type="molecule type" value="Genomic_DNA"/>
</dbReference>
<organism evidence="1 2">
    <name type="scientific">Methyloceanibacter stevinii</name>
    <dbReference type="NCBI Taxonomy" id="1774970"/>
    <lineage>
        <taxon>Bacteria</taxon>
        <taxon>Pseudomonadati</taxon>
        <taxon>Pseudomonadota</taxon>
        <taxon>Alphaproteobacteria</taxon>
        <taxon>Hyphomicrobiales</taxon>
        <taxon>Hyphomicrobiaceae</taxon>
        <taxon>Methyloceanibacter</taxon>
    </lineage>
</organism>
<evidence type="ECO:0000313" key="1">
    <source>
        <dbReference type="EMBL" id="ODR96099.1"/>
    </source>
</evidence>
<accession>A0A1E3VRF0</accession>
<name>A0A1E3VRF0_9HYPH</name>
<dbReference type="Proteomes" id="UP000094172">
    <property type="component" value="Unassembled WGS sequence"/>
</dbReference>
<keyword evidence="2" id="KW-1185">Reference proteome</keyword>
<reference evidence="1 2" key="1">
    <citation type="journal article" date="2016" name="Environ. Microbiol.">
        <title>New Methyloceanibacter diversity from North Sea sediments includes methanotroph containing solely the soluble methane monooxygenase.</title>
        <authorList>
            <person name="Vekeman B."/>
            <person name="Kerckhof F.M."/>
            <person name="Cremers G."/>
            <person name="de Vos P."/>
            <person name="Vandamme P."/>
            <person name="Boon N."/>
            <person name="Op den Camp H.J."/>
            <person name="Heylen K."/>
        </authorList>
    </citation>
    <scope>NUCLEOTIDE SEQUENCE [LARGE SCALE GENOMIC DNA]</scope>
    <source>
        <strain evidence="1 2">R-67176</strain>
    </source>
</reference>
<proteinExistence type="predicted"/>
<comment type="caution">
    <text evidence="1">The sequence shown here is derived from an EMBL/GenBank/DDBJ whole genome shotgun (WGS) entry which is preliminary data.</text>
</comment>
<dbReference type="AlphaFoldDB" id="A0A1E3VRF0"/>
<sequence length="120" mass="13144">MSHKFFAEETGPLAATFGDTAGGYWIDLRDLLAYGDQFINYTLDPENQPGIVQLPLVNGNRRYLSTTEVQSWFLADVEDGADYEQIVREDGVIALGILGRQSPKPGQLVLGSGMQAPELP</sequence>
<protein>
    <submittedName>
        <fullName evidence="1">Uncharacterized protein</fullName>
    </submittedName>
</protein>